<keyword evidence="2" id="KW-1185">Reference proteome</keyword>
<dbReference type="Proteomes" id="UP000729402">
    <property type="component" value="Unassembled WGS sequence"/>
</dbReference>
<name>A0A8J5TJ86_ZIZPA</name>
<gene>
    <name evidence="1" type="ORF">GUJ93_ZPchr0007g5829</name>
</gene>
<sequence length="73" mass="8205">MSTSDLNWKSSIFSVHHIQIGIFSVQSTESDSSVQELASIHQFIDDTSDLARQKQANIYCSCKLCTVLNLKKK</sequence>
<organism evidence="1 2">
    <name type="scientific">Zizania palustris</name>
    <name type="common">Northern wild rice</name>
    <dbReference type="NCBI Taxonomy" id="103762"/>
    <lineage>
        <taxon>Eukaryota</taxon>
        <taxon>Viridiplantae</taxon>
        <taxon>Streptophyta</taxon>
        <taxon>Embryophyta</taxon>
        <taxon>Tracheophyta</taxon>
        <taxon>Spermatophyta</taxon>
        <taxon>Magnoliopsida</taxon>
        <taxon>Liliopsida</taxon>
        <taxon>Poales</taxon>
        <taxon>Poaceae</taxon>
        <taxon>BOP clade</taxon>
        <taxon>Oryzoideae</taxon>
        <taxon>Oryzeae</taxon>
        <taxon>Zizaniinae</taxon>
        <taxon>Zizania</taxon>
    </lineage>
</organism>
<evidence type="ECO:0000313" key="1">
    <source>
        <dbReference type="EMBL" id="KAG8079356.1"/>
    </source>
</evidence>
<reference evidence="1" key="1">
    <citation type="journal article" date="2021" name="bioRxiv">
        <title>Whole Genome Assembly and Annotation of Northern Wild Rice, Zizania palustris L., Supports a Whole Genome Duplication in the Zizania Genus.</title>
        <authorList>
            <person name="Haas M."/>
            <person name="Kono T."/>
            <person name="Macchietto M."/>
            <person name="Millas R."/>
            <person name="McGilp L."/>
            <person name="Shao M."/>
            <person name="Duquette J."/>
            <person name="Hirsch C.N."/>
            <person name="Kimball J."/>
        </authorList>
    </citation>
    <scope>NUCLEOTIDE SEQUENCE</scope>
    <source>
        <tissue evidence="1">Fresh leaf tissue</tissue>
    </source>
</reference>
<reference evidence="1" key="2">
    <citation type="submission" date="2021-02" db="EMBL/GenBank/DDBJ databases">
        <authorList>
            <person name="Kimball J.A."/>
            <person name="Haas M.W."/>
            <person name="Macchietto M."/>
            <person name="Kono T."/>
            <person name="Duquette J."/>
            <person name="Shao M."/>
        </authorList>
    </citation>
    <scope>NUCLEOTIDE SEQUENCE</scope>
    <source>
        <tissue evidence="1">Fresh leaf tissue</tissue>
    </source>
</reference>
<proteinExistence type="predicted"/>
<dbReference type="AlphaFoldDB" id="A0A8J5TJ86"/>
<protein>
    <submittedName>
        <fullName evidence="1">Uncharacterized protein</fullName>
    </submittedName>
</protein>
<dbReference type="EMBL" id="JAAALK010000282">
    <property type="protein sequence ID" value="KAG8079356.1"/>
    <property type="molecule type" value="Genomic_DNA"/>
</dbReference>
<comment type="caution">
    <text evidence="1">The sequence shown here is derived from an EMBL/GenBank/DDBJ whole genome shotgun (WGS) entry which is preliminary data.</text>
</comment>
<evidence type="ECO:0000313" key="2">
    <source>
        <dbReference type="Proteomes" id="UP000729402"/>
    </source>
</evidence>
<accession>A0A8J5TJ86</accession>